<dbReference type="Proteomes" id="UP000274907">
    <property type="component" value="Unassembled WGS sequence"/>
</dbReference>
<proteinExistence type="predicted"/>
<name>A0A3R9ZE18_9CORY</name>
<dbReference type="Pfam" id="PF12686">
    <property type="entry name" value="DUF3800"/>
    <property type="match status" value="1"/>
</dbReference>
<gene>
    <name evidence="1" type="ORF">EAH68_06465</name>
</gene>
<dbReference type="OrthoDB" id="3199623at2"/>
<dbReference type="RefSeq" id="WP_126120506.1">
    <property type="nucleotide sequence ID" value="NZ_RXHJ01000006.1"/>
</dbReference>
<dbReference type="EMBL" id="RXHJ01000006">
    <property type="protein sequence ID" value="RSZ63873.1"/>
    <property type="molecule type" value="Genomic_DNA"/>
</dbReference>
<reference evidence="1 2" key="1">
    <citation type="submission" date="2018-12" db="EMBL/GenBank/DDBJ databases">
        <title>YIM 101343 draft genome.</title>
        <authorList>
            <person name="Chen X."/>
        </authorList>
    </citation>
    <scope>NUCLEOTIDE SEQUENCE [LARGE SCALE GENOMIC DNA]</scope>
    <source>
        <strain evidence="1 2">YIM 101343</strain>
    </source>
</reference>
<evidence type="ECO:0000313" key="1">
    <source>
        <dbReference type="EMBL" id="RSZ63873.1"/>
    </source>
</evidence>
<organism evidence="1 2">
    <name type="scientific">Corynebacterium hylobatis</name>
    <dbReference type="NCBI Taxonomy" id="1859290"/>
    <lineage>
        <taxon>Bacteria</taxon>
        <taxon>Bacillati</taxon>
        <taxon>Actinomycetota</taxon>
        <taxon>Actinomycetes</taxon>
        <taxon>Mycobacteriales</taxon>
        <taxon>Corynebacteriaceae</taxon>
        <taxon>Corynebacterium</taxon>
    </lineage>
</organism>
<evidence type="ECO:0000313" key="2">
    <source>
        <dbReference type="Proteomes" id="UP000274907"/>
    </source>
</evidence>
<comment type="caution">
    <text evidence="1">The sequence shown here is derived from an EMBL/GenBank/DDBJ whole genome shotgun (WGS) entry which is preliminary data.</text>
</comment>
<dbReference type="AlphaFoldDB" id="A0A3R9ZE18"/>
<dbReference type="InterPro" id="IPR024524">
    <property type="entry name" value="DUF3800"/>
</dbReference>
<accession>A0A3R9ZE18</accession>
<sequence>MTGTAVEEDHRRTLHVFMDESGDLQFGRKASQHFILSAVYTDSPQSSAAAMQELKYSLLASGSTDLEFHATYNSRGTRKRVIDTIVDIETIRIHTLWIDKAFTAPALQNEIALLGQFGKSMGRWISSTHTLADYDQVVLIFDSVLTGKKQDAFLKLLKPELATLPIPYRVLFHPVKQDLNGQIADYFSWSWFRNIEHKDPQYCEALQRNGRWTQFNLFRNGNTRYWSRPL</sequence>
<evidence type="ECO:0008006" key="3">
    <source>
        <dbReference type="Google" id="ProtNLM"/>
    </source>
</evidence>
<keyword evidence="2" id="KW-1185">Reference proteome</keyword>
<protein>
    <recommendedName>
        <fullName evidence="3">DUF3800 domain-containing protein</fullName>
    </recommendedName>
</protein>